<proteinExistence type="predicted"/>
<feature type="region of interest" description="Disordered" evidence="1">
    <location>
        <begin position="386"/>
        <end position="458"/>
    </location>
</feature>
<feature type="compositionally biased region" description="Polar residues" evidence="1">
    <location>
        <begin position="100"/>
        <end position="124"/>
    </location>
</feature>
<dbReference type="OrthoDB" id="4368880at2759"/>
<dbReference type="Proteomes" id="UP001152646">
    <property type="component" value="Unassembled WGS sequence"/>
</dbReference>
<dbReference type="AlphaFoldDB" id="A0A9W4N7K5"/>
<reference evidence="2" key="1">
    <citation type="submission" date="2021-07" db="EMBL/GenBank/DDBJ databases">
        <authorList>
            <person name="Branca A.L. A."/>
        </authorList>
    </citation>
    <scope>NUCLEOTIDE SEQUENCE</scope>
</reference>
<dbReference type="EMBL" id="CAJVPA010000066">
    <property type="protein sequence ID" value="CAG8290022.1"/>
    <property type="molecule type" value="Genomic_DNA"/>
</dbReference>
<feature type="compositionally biased region" description="Low complexity" evidence="1">
    <location>
        <begin position="386"/>
        <end position="399"/>
    </location>
</feature>
<feature type="compositionally biased region" description="Polar residues" evidence="1">
    <location>
        <begin position="403"/>
        <end position="418"/>
    </location>
</feature>
<accession>A0A9W4N7K5</accession>
<feature type="region of interest" description="Disordered" evidence="1">
    <location>
        <begin position="95"/>
        <end position="136"/>
    </location>
</feature>
<name>A0A9W4N7K5_9EURO</name>
<organism evidence="2 3">
    <name type="scientific">Penicillium salamii</name>
    <dbReference type="NCBI Taxonomy" id="1612424"/>
    <lineage>
        <taxon>Eukaryota</taxon>
        <taxon>Fungi</taxon>
        <taxon>Dikarya</taxon>
        <taxon>Ascomycota</taxon>
        <taxon>Pezizomycotina</taxon>
        <taxon>Eurotiomycetes</taxon>
        <taxon>Eurotiomycetidae</taxon>
        <taxon>Eurotiales</taxon>
        <taxon>Aspergillaceae</taxon>
        <taxon>Penicillium</taxon>
    </lineage>
</organism>
<evidence type="ECO:0000313" key="3">
    <source>
        <dbReference type="Proteomes" id="UP001152646"/>
    </source>
</evidence>
<sequence length="671" mass="75615">MADPNENSLLDKVIRLAHQFAAYRAQSLPGTADFPELVLSRAFDLIKQHPTCQQAQLEDPFPASWAIDRAELHRAVRRFHYITNRLLESDLQLEPGTLGAGSTQASTRNRSASEPETVDLSSRGHTPPQPPPMDQPFSAAQLAQIQQVIANLVQQRQGPAGPTGHDNTRTDTSWKPADIGLFDPGLGDSEDGSQLVNTTTYYTNVDVFIDRMRDLVALKSETVVRANIHSCLRGAALRWYTQELSRDTKDLLQLKSLEEAWFKRLATRFKPSRTDALRQLESTHYTWKDIRAGTTPRDYAQKMLRLLKSTGTSDKNDQIARIVYNIEATLARDIGELSDEVTLEGFMLKLDFHYETWKRQADERPSTQLQNTAPTRNWTSYRFQQQYQPQQNQYRAPQYGSYGYNNQQNHSAASGSANRQFPYRPYYQRPNQQWQQQPSDQRQQQQQLQLPPSRPQAKEPLQLADKPFYNQDQNQGQKQPWNRSQRAFQADVQLGSEVPEDFDQSEQLAGPEPEYDGFDAHYDDTGYDEDPDPAAQTCAPEIQPHVTCLNCRRMFTSTNKLHSHLESCKPTAAGTPDESALANFADSSLPLIKSSRDYNTAQPGLGFRSWRYATAPVALGDQYNLVTCCLDTGCVMTLIDTELAKSIATPISCAPISVSGIGSHHESTSQP</sequence>
<evidence type="ECO:0000256" key="1">
    <source>
        <dbReference type="SAM" id="MobiDB-lite"/>
    </source>
</evidence>
<gene>
    <name evidence="2" type="ORF">PSALAMII_LOCUS1660</name>
</gene>
<comment type="caution">
    <text evidence="2">The sequence shown here is derived from an EMBL/GenBank/DDBJ whole genome shotgun (WGS) entry which is preliminary data.</text>
</comment>
<evidence type="ECO:0000313" key="2">
    <source>
        <dbReference type="EMBL" id="CAG8290022.1"/>
    </source>
</evidence>
<protein>
    <submittedName>
        <fullName evidence="2">Uncharacterized protein</fullName>
    </submittedName>
</protein>
<feature type="compositionally biased region" description="Low complexity" evidence="1">
    <location>
        <begin position="419"/>
        <end position="451"/>
    </location>
</feature>